<dbReference type="Gene3D" id="3.40.50.2300">
    <property type="match status" value="2"/>
</dbReference>
<dbReference type="PANTHER" id="PTHR30146">
    <property type="entry name" value="LACI-RELATED TRANSCRIPTIONAL REPRESSOR"/>
    <property type="match status" value="1"/>
</dbReference>
<reference evidence="5 6" key="1">
    <citation type="submission" date="2023-07" db="EMBL/GenBank/DDBJ databases">
        <title>Genomic Encyclopedia of Type Strains, Phase IV (KMG-IV): sequencing the most valuable type-strain genomes for metagenomic binning, comparative biology and taxonomic classification.</title>
        <authorList>
            <person name="Goeker M."/>
        </authorList>
    </citation>
    <scope>NUCLEOTIDE SEQUENCE [LARGE SCALE GENOMIC DNA]</scope>
    <source>
        <strain evidence="5 6">DSM 19598</strain>
    </source>
</reference>
<dbReference type="GO" id="GO:0003677">
    <property type="term" value="F:DNA binding"/>
    <property type="evidence" value="ECO:0007669"/>
    <property type="project" value="UniProtKB-KW"/>
</dbReference>
<sequence length="340" mass="37841">MNLTIKDIARMAGVSVSSVSRVINNSKPVNDHIKEKVEKVIRETNFRPNAVARGLISKSTNLIGVILPQINYISAELINGIEGVANKNGYNIILSNTRLNPDLELNALQLFKDKQVDGIILSSIDMSERHIQLIQDNKIPVVVVGQKTTDHAIPWVDVDNYRPITEIVRYLIRCGHEKIGMIHGPLIDKSAGDSRYRGFIEEMERKNLSVNPKFVGESNFSSKDGYLAMEKILKCEDIPTAVVCASDTIAIGAKNCAEDLGYRIPEDISIVGFDDIELATLVRPKLTTVQVCFETMGSKAMETLLQSIEFKPVNLENYLDYRLIIRDSVKVVADDLGTKI</sequence>
<accession>A0ABU0FSA1</accession>
<dbReference type="EMBL" id="JAUSUN010000002">
    <property type="protein sequence ID" value="MDQ0412224.1"/>
    <property type="molecule type" value="Genomic_DNA"/>
</dbReference>
<dbReference type="Pfam" id="PF00356">
    <property type="entry name" value="LacI"/>
    <property type="match status" value="1"/>
</dbReference>
<dbReference type="SUPFAM" id="SSF53822">
    <property type="entry name" value="Periplasmic binding protein-like I"/>
    <property type="match status" value="1"/>
</dbReference>
<dbReference type="PRINTS" id="PR00036">
    <property type="entry name" value="HTHLACI"/>
</dbReference>
<keyword evidence="2 5" id="KW-0238">DNA-binding</keyword>
<dbReference type="InterPro" id="IPR000843">
    <property type="entry name" value="HTH_LacI"/>
</dbReference>
<dbReference type="PANTHER" id="PTHR30146:SF109">
    <property type="entry name" value="HTH-TYPE TRANSCRIPTIONAL REGULATOR GALS"/>
    <property type="match status" value="1"/>
</dbReference>
<dbReference type="PROSITE" id="PS00356">
    <property type="entry name" value="HTH_LACI_1"/>
    <property type="match status" value="1"/>
</dbReference>
<keyword evidence="6" id="KW-1185">Reference proteome</keyword>
<dbReference type="InterPro" id="IPR028082">
    <property type="entry name" value="Peripla_BP_I"/>
</dbReference>
<dbReference type="Gene3D" id="1.10.260.40">
    <property type="entry name" value="lambda repressor-like DNA-binding domains"/>
    <property type="match status" value="1"/>
</dbReference>
<dbReference type="CDD" id="cd01392">
    <property type="entry name" value="HTH_LacI"/>
    <property type="match status" value="1"/>
</dbReference>
<gene>
    <name evidence="5" type="ORF">J2S25_000404</name>
</gene>
<dbReference type="InterPro" id="IPR046335">
    <property type="entry name" value="LacI/GalR-like_sensor"/>
</dbReference>
<feature type="domain" description="HTH lacI-type" evidence="4">
    <location>
        <begin position="3"/>
        <end position="57"/>
    </location>
</feature>
<evidence type="ECO:0000256" key="1">
    <source>
        <dbReference type="ARBA" id="ARBA00023015"/>
    </source>
</evidence>
<organism evidence="5 6">
    <name type="scientific">Mesobacillus stamsii</name>
    <dbReference type="NCBI Taxonomy" id="225347"/>
    <lineage>
        <taxon>Bacteria</taxon>
        <taxon>Bacillati</taxon>
        <taxon>Bacillota</taxon>
        <taxon>Bacilli</taxon>
        <taxon>Bacillales</taxon>
        <taxon>Bacillaceae</taxon>
        <taxon>Mesobacillus</taxon>
    </lineage>
</organism>
<evidence type="ECO:0000256" key="2">
    <source>
        <dbReference type="ARBA" id="ARBA00023125"/>
    </source>
</evidence>
<evidence type="ECO:0000313" key="6">
    <source>
        <dbReference type="Proteomes" id="UP001242313"/>
    </source>
</evidence>
<dbReference type="InterPro" id="IPR010982">
    <property type="entry name" value="Lambda_DNA-bd_dom_sf"/>
</dbReference>
<dbReference type="PROSITE" id="PS50932">
    <property type="entry name" value="HTH_LACI_2"/>
    <property type="match status" value="1"/>
</dbReference>
<dbReference type="Proteomes" id="UP001242313">
    <property type="component" value="Unassembled WGS sequence"/>
</dbReference>
<protein>
    <submittedName>
        <fullName evidence="5">DNA-binding LacI/PurR family transcriptional regulator</fullName>
    </submittedName>
</protein>
<proteinExistence type="predicted"/>
<dbReference type="RefSeq" id="WP_307191092.1">
    <property type="nucleotide sequence ID" value="NZ_JAUSUN010000002.1"/>
</dbReference>
<keyword evidence="1" id="KW-0805">Transcription regulation</keyword>
<dbReference type="SMART" id="SM00354">
    <property type="entry name" value="HTH_LACI"/>
    <property type="match status" value="1"/>
</dbReference>
<evidence type="ECO:0000313" key="5">
    <source>
        <dbReference type="EMBL" id="MDQ0412224.1"/>
    </source>
</evidence>
<comment type="caution">
    <text evidence="5">The sequence shown here is derived from an EMBL/GenBank/DDBJ whole genome shotgun (WGS) entry which is preliminary data.</text>
</comment>
<evidence type="ECO:0000259" key="4">
    <source>
        <dbReference type="PROSITE" id="PS50932"/>
    </source>
</evidence>
<dbReference type="SUPFAM" id="SSF47413">
    <property type="entry name" value="lambda repressor-like DNA-binding domains"/>
    <property type="match status" value="1"/>
</dbReference>
<name>A0ABU0FSA1_9BACI</name>
<dbReference type="Pfam" id="PF13377">
    <property type="entry name" value="Peripla_BP_3"/>
    <property type="match status" value="1"/>
</dbReference>
<evidence type="ECO:0000256" key="3">
    <source>
        <dbReference type="ARBA" id="ARBA00023163"/>
    </source>
</evidence>
<keyword evidence="3" id="KW-0804">Transcription</keyword>